<name>A0A4U1JBF1_9BACT</name>
<reference evidence="1 2" key="1">
    <citation type="submission" date="2019-04" db="EMBL/GenBank/DDBJ databases">
        <authorList>
            <person name="Li Y."/>
            <person name="Wang J."/>
        </authorList>
    </citation>
    <scope>NUCLEOTIDE SEQUENCE [LARGE SCALE GENOMIC DNA]</scope>
    <source>
        <strain evidence="1 2">DSM 14668</strain>
    </source>
</reference>
<organism evidence="1 2">
    <name type="scientific">Polyangium fumosum</name>
    <dbReference type="NCBI Taxonomy" id="889272"/>
    <lineage>
        <taxon>Bacteria</taxon>
        <taxon>Pseudomonadati</taxon>
        <taxon>Myxococcota</taxon>
        <taxon>Polyangia</taxon>
        <taxon>Polyangiales</taxon>
        <taxon>Polyangiaceae</taxon>
        <taxon>Polyangium</taxon>
    </lineage>
</organism>
<dbReference type="OrthoDB" id="964829at2"/>
<protein>
    <submittedName>
        <fullName evidence="1">Uncharacterized protein</fullName>
    </submittedName>
</protein>
<keyword evidence="2" id="KW-1185">Reference proteome</keyword>
<proteinExistence type="predicted"/>
<gene>
    <name evidence="1" type="ORF">E8A74_19855</name>
</gene>
<dbReference type="Proteomes" id="UP000309215">
    <property type="component" value="Unassembled WGS sequence"/>
</dbReference>
<sequence>MSYEKEIEALELEWSPEDGFFGRVRQGQFAAEDFQRALGRLAAISIEEDAEVPRRVVSLLWYIPVFMQWQAERVRENGADVTAYANAIQLMTNEVERLLGVP</sequence>
<dbReference type="EMBL" id="SSMQ01000019">
    <property type="protein sequence ID" value="TKD06472.1"/>
    <property type="molecule type" value="Genomic_DNA"/>
</dbReference>
<evidence type="ECO:0000313" key="1">
    <source>
        <dbReference type="EMBL" id="TKD06472.1"/>
    </source>
</evidence>
<comment type="caution">
    <text evidence="1">The sequence shown here is derived from an EMBL/GenBank/DDBJ whole genome shotgun (WGS) entry which is preliminary data.</text>
</comment>
<evidence type="ECO:0000313" key="2">
    <source>
        <dbReference type="Proteomes" id="UP000309215"/>
    </source>
</evidence>
<dbReference type="AlphaFoldDB" id="A0A4U1JBF1"/>
<accession>A0A4U1JBF1</accession>
<dbReference type="RefSeq" id="WP_136930612.1">
    <property type="nucleotide sequence ID" value="NZ_SSMQ01000019.1"/>
</dbReference>